<gene>
    <name evidence="1" type="ORF">COA96_08950</name>
</gene>
<dbReference type="AlphaFoldDB" id="A0A2A5AZY9"/>
<evidence type="ECO:0000313" key="2">
    <source>
        <dbReference type="Proteomes" id="UP000218327"/>
    </source>
</evidence>
<comment type="caution">
    <text evidence="1">The sequence shown here is derived from an EMBL/GenBank/DDBJ whole genome shotgun (WGS) entry which is preliminary data.</text>
</comment>
<dbReference type="EMBL" id="NVVJ01000024">
    <property type="protein sequence ID" value="PCJ24671.1"/>
    <property type="molecule type" value="Genomic_DNA"/>
</dbReference>
<name>A0A2A5AZY9_9GAMM</name>
<evidence type="ECO:0000313" key="1">
    <source>
        <dbReference type="EMBL" id="PCJ24671.1"/>
    </source>
</evidence>
<reference evidence="2" key="1">
    <citation type="submission" date="2017-08" db="EMBL/GenBank/DDBJ databases">
        <title>A dynamic microbial community with high functional redundancy inhabits the cold, oxic subseafloor aquifer.</title>
        <authorList>
            <person name="Tully B.J."/>
            <person name="Wheat C.G."/>
            <person name="Glazer B.T."/>
            <person name="Huber J.A."/>
        </authorList>
    </citation>
    <scope>NUCLEOTIDE SEQUENCE [LARGE SCALE GENOMIC DNA]</scope>
</reference>
<organism evidence="1 2">
    <name type="scientific">SAR86 cluster bacterium</name>
    <dbReference type="NCBI Taxonomy" id="2030880"/>
    <lineage>
        <taxon>Bacteria</taxon>
        <taxon>Pseudomonadati</taxon>
        <taxon>Pseudomonadota</taxon>
        <taxon>Gammaproteobacteria</taxon>
        <taxon>SAR86 cluster</taxon>
    </lineage>
</organism>
<protein>
    <submittedName>
        <fullName evidence="1">Metal-binding protein</fullName>
    </submittedName>
</protein>
<sequence length="141" mass="15254">MPQSSAQSINDITLNVYKEVTCGCCVGWIAHMDDNGFASKVIHPKDIYSVKEDLGILPKWQSCHTAVSPEGYLFEGHVPARYVTQFLQAPPADALGLAAPGMPMGSPGMEIGDQFTPYDVILMMKDGSSKVYASIKSKADQ</sequence>
<dbReference type="Pfam" id="PF04214">
    <property type="entry name" value="DUF411"/>
    <property type="match status" value="1"/>
</dbReference>
<accession>A0A2A5AZY9</accession>
<dbReference type="InterPro" id="IPR007332">
    <property type="entry name" value="DUF411"/>
</dbReference>
<proteinExistence type="predicted"/>
<dbReference type="Proteomes" id="UP000218327">
    <property type="component" value="Unassembled WGS sequence"/>
</dbReference>